<dbReference type="InterPro" id="IPR001806">
    <property type="entry name" value="Small_GTPase"/>
</dbReference>
<keyword evidence="8" id="KW-0449">Lipoprotein</keyword>
<proteinExistence type="inferred from homology"/>
<evidence type="ECO:0000313" key="10">
    <source>
        <dbReference type="EMBL" id="GMK56900.1"/>
    </source>
</evidence>
<dbReference type="SMART" id="SM00173">
    <property type="entry name" value="RAS"/>
    <property type="match status" value="1"/>
</dbReference>
<dbReference type="GO" id="GO:0005525">
    <property type="term" value="F:GTP binding"/>
    <property type="evidence" value="ECO:0007669"/>
    <property type="project" value="UniProtKB-KW"/>
</dbReference>
<sequence length="200" mass="22100">MLKPIPRKLVVVGDGGCGKSSLLTVFTRGVFPTAYEPTVFENYVEVVQVEGQLVELSLWDTAGQEDFDRLRTLSYLDTHVVLICFSVDDLVSLENVEAKWAPEVNSQCPGVKIVLTALKCDLRQDRGSGSHVPGRRMRGAQAVSFDEGLEVARRLKASRYLECSSKRNRGVREAIHEAALLSLTTRARGTPPRTGRCIIL</sequence>
<dbReference type="NCBIfam" id="TIGR00231">
    <property type="entry name" value="small_GTP"/>
    <property type="match status" value="1"/>
</dbReference>
<evidence type="ECO:0000256" key="6">
    <source>
        <dbReference type="ARBA" id="ARBA00023134"/>
    </source>
</evidence>
<dbReference type="SMART" id="SM00174">
    <property type="entry name" value="RHO"/>
    <property type="match status" value="1"/>
</dbReference>
<keyword evidence="11" id="KW-1185">Reference proteome</keyword>
<name>A0AAD3YBC7_9TREE</name>
<dbReference type="AlphaFoldDB" id="A0AAD3YBC7"/>
<dbReference type="Proteomes" id="UP001222932">
    <property type="component" value="Unassembled WGS sequence"/>
</dbReference>
<evidence type="ECO:0000256" key="4">
    <source>
        <dbReference type="ARBA" id="ARBA00022481"/>
    </source>
</evidence>
<dbReference type="FunFam" id="3.40.50.300:FF:000983">
    <property type="entry name" value="Rho family GTPase"/>
    <property type="match status" value="1"/>
</dbReference>
<accession>A0AAD3YBC7</accession>
<dbReference type="Pfam" id="PF00071">
    <property type="entry name" value="Ras"/>
    <property type="match status" value="1"/>
</dbReference>
<dbReference type="PANTHER" id="PTHR24072">
    <property type="entry name" value="RHO FAMILY GTPASE"/>
    <property type="match status" value="1"/>
</dbReference>
<organism evidence="10 11">
    <name type="scientific">Cutaneotrichosporon spelunceum</name>
    <dbReference type="NCBI Taxonomy" id="1672016"/>
    <lineage>
        <taxon>Eukaryota</taxon>
        <taxon>Fungi</taxon>
        <taxon>Dikarya</taxon>
        <taxon>Basidiomycota</taxon>
        <taxon>Agaricomycotina</taxon>
        <taxon>Tremellomycetes</taxon>
        <taxon>Trichosporonales</taxon>
        <taxon>Trichosporonaceae</taxon>
        <taxon>Cutaneotrichosporon</taxon>
    </lineage>
</organism>
<comment type="similarity">
    <text evidence="2">Belongs to the small GTPase superfamily. Rho family.</text>
</comment>
<keyword evidence="9" id="KW-0636">Prenylation</keyword>
<evidence type="ECO:0000256" key="1">
    <source>
        <dbReference type="ARBA" id="ARBA00004342"/>
    </source>
</evidence>
<gene>
    <name evidence="10" type="primary">RHO3</name>
    <name evidence="10" type="ORF">CspeluHIS016_0307400</name>
</gene>
<evidence type="ECO:0000256" key="3">
    <source>
        <dbReference type="ARBA" id="ARBA00022475"/>
    </source>
</evidence>
<protein>
    <submittedName>
        <fullName evidence="10">Uncharacterized protein</fullName>
    </submittedName>
</protein>
<dbReference type="PROSITE" id="PS51421">
    <property type="entry name" value="RAS"/>
    <property type="match status" value="1"/>
</dbReference>
<evidence type="ECO:0000256" key="8">
    <source>
        <dbReference type="ARBA" id="ARBA00023288"/>
    </source>
</evidence>
<dbReference type="SMART" id="SM00176">
    <property type="entry name" value="RAN"/>
    <property type="match status" value="1"/>
</dbReference>
<keyword evidence="3" id="KW-1003">Cell membrane</keyword>
<keyword evidence="7" id="KW-0472">Membrane</keyword>
<dbReference type="PROSITE" id="PS51419">
    <property type="entry name" value="RAB"/>
    <property type="match status" value="1"/>
</dbReference>
<dbReference type="InterPro" id="IPR027417">
    <property type="entry name" value="P-loop_NTPase"/>
</dbReference>
<evidence type="ECO:0000256" key="7">
    <source>
        <dbReference type="ARBA" id="ARBA00023136"/>
    </source>
</evidence>
<dbReference type="GO" id="GO:0005886">
    <property type="term" value="C:plasma membrane"/>
    <property type="evidence" value="ECO:0007669"/>
    <property type="project" value="UniProtKB-SubCell"/>
</dbReference>
<dbReference type="PROSITE" id="PS51420">
    <property type="entry name" value="RHO"/>
    <property type="match status" value="1"/>
</dbReference>
<comment type="subcellular location">
    <subcellularLocation>
        <location evidence="1">Cell membrane</location>
        <topology evidence="1">Lipid-anchor</topology>
        <orientation evidence="1">Cytoplasmic side</orientation>
    </subcellularLocation>
</comment>
<dbReference type="GO" id="GO:0007264">
    <property type="term" value="P:small GTPase-mediated signal transduction"/>
    <property type="evidence" value="ECO:0007669"/>
    <property type="project" value="InterPro"/>
</dbReference>
<evidence type="ECO:0000256" key="5">
    <source>
        <dbReference type="ARBA" id="ARBA00022741"/>
    </source>
</evidence>
<dbReference type="PRINTS" id="PR00449">
    <property type="entry name" value="RASTRNSFRMNG"/>
</dbReference>
<comment type="caution">
    <text evidence="10">The sequence shown here is derived from an EMBL/GenBank/DDBJ whole genome shotgun (WGS) entry which is preliminary data.</text>
</comment>
<reference evidence="10" key="1">
    <citation type="journal article" date="2023" name="BMC Genomics">
        <title>Chromosome-level genome assemblies of Cutaneotrichosporon spp. (Trichosporonales, Basidiomycota) reveal imbalanced evolution between nucleotide sequences and chromosome synteny.</title>
        <authorList>
            <person name="Kobayashi Y."/>
            <person name="Kayamori A."/>
            <person name="Aoki K."/>
            <person name="Shiwa Y."/>
            <person name="Matsutani M."/>
            <person name="Fujita N."/>
            <person name="Sugita T."/>
            <person name="Iwasaki W."/>
            <person name="Tanaka N."/>
            <person name="Takashima M."/>
        </authorList>
    </citation>
    <scope>NUCLEOTIDE SEQUENCE</scope>
    <source>
        <strain evidence="10">HIS016</strain>
    </source>
</reference>
<dbReference type="Gene3D" id="3.40.50.300">
    <property type="entry name" value="P-loop containing nucleotide triphosphate hydrolases"/>
    <property type="match status" value="1"/>
</dbReference>
<dbReference type="SMART" id="SM00175">
    <property type="entry name" value="RAB"/>
    <property type="match status" value="1"/>
</dbReference>
<evidence type="ECO:0000256" key="2">
    <source>
        <dbReference type="ARBA" id="ARBA00010142"/>
    </source>
</evidence>
<dbReference type="EMBL" id="BTCM01000003">
    <property type="protein sequence ID" value="GMK56900.1"/>
    <property type="molecule type" value="Genomic_DNA"/>
</dbReference>
<dbReference type="SUPFAM" id="SSF52540">
    <property type="entry name" value="P-loop containing nucleoside triphosphate hydrolases"/>
    <property type="match status" value="1"/>
</dbReference>
<keyword evidence="4" id="KW-0488">Methylation</keyword>
<dbReference type="InterPro" id="IPR005225">
    <property type="entry name" value="Small_GTP-bd"/>
</dbReference>
<dbReference type="GO" id="GO:0003924">
    <property type="term" value="F:GTPase activity"/>
    <property type="evidence" value="ECO:0007669"/>
    <property type="project" value="InterPro"/>
</dbReference>
<keyword evidence="6" id="KW-0342">GTP-binding</keyword>
<dbReference type="InterPro" id="IPR003578">
    <property type="entry name" value="Small_GTPase_Rho"/>
</dbReference>
<evidence type="ECO:0000256" key="9">
    <source>
        <dbReference type="ARBA" id="ARBA00023289"/>
    </source>
</evidence>
<evidence type="ECO:0000313" key="11">
    <source>
        <dbReference type="Proteomes" id="UP001222932"/>
    </source>
</evidence>
<keyword evidence="5" id="KW-0547">Nucleotide-binding</keyword>
<reference evidence="10" key="2">
    <citation type="submission" date="2023-06" db="EMBL/GenBank/DDBJ databases">
        <authorList>
            <person name="Kobayashi Y."/>
            <person name="Kayamori A."/>
            <person name="Aoki K."/>
            <person name="Shiwa Y."/>
            <person name="Fujita N."/>
            <person name="Sugita T."/>
            <person name="Iwasaki W."/>
            <person name="Tanaka N."/>
            <person name="Takashima M."/>
        </authorList>
    </citation>
    <scope>NUCLEOTIDE SEQUENCE</scope>
    <source>
        <strain evidence="10">HIS016</strain>
    </source>
</reference>